<evidence type="ECO:0000256" key="8">
    <source>
        <dbReference type="SAM" id="Phobius"/>
    </source>
</evidence>
<gene>
    <name evidence="9" type="ORF">GCM10025872_28150</name>
</gene>
<evidence type="ECO:0000256" key="1">
    <source>
        <dbReference type="ARBA" id="ARBA00004651"/>
    </source>
</evidence>
<keyword evidence="6" id="KW-0406">Ion transport</keyword>
<evidence type="ECO:0000256" key="5">
    <source>
        <dbReference type="ARBA" id="ARBA00022989"/>
    </source>
</evidence>
<feature type="transmembrane region" description="Helical" evidence="8">
    <location>
        <begin position="353"/>
        <end position="374"/>
    </location>
</feature>
<protein>
    <submittedName>
        <fullName evidence="9">Potassium transporter Trk</fullName>
    </submittedName>
</protein>
<feature type="transmembrane region" description="Helical" evidence="8">
    <location>
        <begin position="20"/>
        <end position="39"/>
    </location>
</feature>
<keyword evidence="7 8" id="KW-0472">Membrane</keyword>
<name>A0ABM8HDW2_9MICO</name>
<keyword evidence="3" id="KW-1003">Cell membrane</keyword>
<reference evidence="9" key="2">
    <citation type="submission" date="2023-02" db="EMBL/GenBank/DDBJ databases">
        <authorList>
            <person name="Sun Q."/>
            <person name="Mori K."/>
        </authorList>
    </citation>
    <scope>NUCLEOTIDE SEQUENCE</scope>
    <source>
        <strain evidence="9">NBRC 110608</strain>
    </source>
</reference>
<evidence type="ECO:0000313" key="9">
    <source>
        <dbReference type="EMBL" id="BDZ59158.1"/>
    </source>
</evidence>
<comment type="subcellular location">
    <subcellularLocation>
        <location evidence="1">Cell membrane</location>
        <topology evidence="1">Multi-pass membrane protein</topology>
    </subcellularLocation>
</comment>
<keyword evidence="4 8" id="KW-0812">Transmembrane</keyword>
<feature type="transmembrane region" description="Helical" evidence="8">
    <location>
        <begin position="77"/>
        <end position="101"/>
    </location>
</feature>
<accession>A0ABM8HDW2</accession>
<feature type="transmembrane region" description="Helical" evidence="8">
    <location>
        <begin position="234"/>
        <end position="254"/>
    </location>
</feature>
<dbReference type="PANTHER" id="PTHR32024:SF1">
    <property type="entry name" value="KTR SYSTEM POTASSIUM UPTAKE PROTEIN B"/>
    <property type="match status" value="1"/>
</dbReference>
<dbReference type="EMBL" id="AP027735">
    <property type="protein sequence ID" value="BDZ59158.1"/>
    <property type="molecule type" value="Genomic_DNA"/>
</dbReference>
<feature type="transmembrane region" description="Helical" evidence="8">
    <location>
        <begin position="409"/>
        <end position="431"/>
    </location>
</feature>
<evidence type="ECO:0000256" key="6">
    <source>
        <dbReference type="ARBA" id="ARBA00023065"/>
    </source>
</evidence>
<feature type="transmembrane region" description="Helical" evidence="8">
    <location>
        <begin position="193"/>
        <end position="213"/>
    </location>
</feature>
<evidence type="ECO:0000256" key="7">
    <source>
        <dbReference type="ARBA" id="ARBA00023136"/>
    </source>
</evidence>
<keyword evidence="5 8" id="KW-1133">Transmembrane helix</keyword>
<evidence type="ECO:0000256" key="2">
    <source>
        <dbReference type="ARBA" id="ARBA00022448"/>
    </source>
</evidence>
<feature type="transmembrane region" description="Helical" evidence="8">
    <location>
        <begin position="46"/>
        <end position="65"/>
    </location>
</feature>
<dbReference type="InterPro" id="IPR003445">
    <property type="entry name" value="Cat_transpt"/>
</dbReference>
<feature type="transmembrane region" description="Helical" evidence="8">
    <location>
        <begin position="300"/>
        <end position="332"/>
    </location>
</feature>
<dbReference type="RefSeq" id="WP_289231316.1">
    <property type="nucleotide sequence ID" value="NZ_AP027735.1"/>
</dbReference>
<sequence length="448" mass="47937">MSEGKSRSLLTTPARMVVTAYLSAIAVGTTLLLMPFATVGPGNAPVVTALFTAVSGVCITGLTTVDTGTYWTPFGQGVILLLVQLGGLGIVTLGTLTALFVRGRLGIRDRMAAQRDAHTLSVGDVRLLLARIVRLFLLLELVVVTCLVLRFRFGYDMVWPTALWQGIFHGVSGANSAGFSLWPDSVSRYVGDIMIIGPLCFGIFVGGLGYPVLFELRNKWRKPDSWSVHTRLTVYGSLALFSIGFVSFAAFEWANPGTLGPLSVYDKGVGALAGAVFPRTAGFNSVDYTLISDETMVTHLVLMFIGGGSAGTAGGIKITTFLILLFVMVAEIRGEKDVIFAHRRIPEDVQRQALTIALGGVACVVAGTIALTLFTDQPLNRVVFEAMSAFCTVGLSANVTTGLNAPAQVVLMVLMFIGRVGTITVVTSLALNRRHRRYRLADERPIVG</sequence>
<evidence type="ECO:0000256" key="3">
    <source>
        <dbReference type="ARBA" id="ARBA00022475"/>
    </source>
</evidence>
<proteinExistence type="predicted"/>
<evidence type="ECO:0000256" key="4">
    <source>
        <dbReference type="ARBA" id="ARBA00022692"/>
    </source>
</evidence>
<dbReference type="PANTHER" id="PTHR32024">
    <property type="entry name" value="TRK SYSTEM POTASSIUM UPTAKE PROTEIN TRKG-RELATED"/>
    <property type="match status" value="1"/>
</dbReference>
<organism evidence="9">
    <name type="scientific">Barrientosiimonas endolithica</name>
    <dbReference type="NCBI Taxonomy" id="1535208"/>
    <lineage>
        <taxon>Bacteria</taxon>
        <taxon>Bacillati</taxon>
        <taxon>Actinomycetota</taxon>
        <taxon>Actinomycetes</taxon>
        <taxon>Micrococcales</taxon>
        <taxon>Dermacoccaceae</taxon>
        <taxon>Barrientosiimonas</taxon>
    </lineage>
</organism>
<keyword evidence="2" id="KW-0813">Transport</keyword>
<reference evidence="9" key="1">
    <citation type="journal article" date="2014" name="Int. J. Syst. Evol. Microbiol.">
        <title>Complete genome of a new Firmicutes species belonging to the dominant human colonic microbiota ('Ruminococcus bicirculans') reveals two chromosomes and a selective capacity to utilize plant glucans.</title>
        <authorList>
            <consortium name="NISC Comparative Sequencing Program"/>
            <person name="Wegmann U."/>
            <person name="Louis P."/>
            <person name="Goesmann A."/>
            <person name="Henrissat B."/>
            <person name="Duncan S.H."/>
            <person name="Flint H.J."/>
        </authorList>
    </citation>
    <scope>NUCLEOTIDE SEQUENCE</scope>
    <source>
        <strain evidence="9">NBRC 110608</strain>
    </source>
</reference>
<feature type="transmembrane region" description="Helical" evidence="8">
    <location>
        <begin position="135"/>
        <end position="153"/>
    </location>
</feature>
<dbReference type="Pfam" id="PF02386">
    <property type="entry name" value="TrkH"/>
    <property type="match status" value="1"/>
</dbReference>